<dbReference type="InParanoid" id="A0A482WXD3"/>
<dbReference type="InterPro" id="IPR037516">
    <property type="entry name" value="Tripartite_DENN"/>
</dbReference>
<sequence>MSSLTSCNIIEKDLNNDILWTWTYPSVTELQKKILMQKCTFDANYSFIYGRFRNEWFYLTPTEVFESDNLPQLKQFILVLWSKDFNPEKYESLCRMLSKTYCKSGSPVAVLKLFLSVTTSGVCSTEENGTFREKDYELNNGNRNGVITCVKDLIKVFGLESILIYTVILLKKRLVVYHHSLPHLLRWIRTFPALMEHRKQSELLHPWVDLVPEELAQIKSSSSYVMGCRDSSIACQTDLYDVLVNLPAREITVAPQAKESLAMTKAHKEIALHLVQLAEDENIPEKVVIEEIDKKTQELLTQLRSLATLSTDCGSKVVTLQLLQEKKFPPAVENFLFQLALAEDILLL</sequence>
<keyword evidence="4" id="KW-0967">Endosome</keyword>
<gene>
    <name evidence="6" type="ORF">LSTR_LSTR005519</name>
</gene>
<accession>A0A482WXD3</accession>
<comment type="caution">
    <text evidence="6">The sequence shown here is derived from an EMBL/GenBank/DDBJ whole genome shotgun (WGS) entry which is preliminary data.</text>
</comment>
<dbReference type="GO" id="GO:2000641">
    <property type="term" value="P:regulation of early endosome to late endosome transport"/>
    <property type="evidence" value="ECO:0007669"/>
    <property type="project" value="TreeGrafter"/>
</dbReference>
<keyword evidence="3" id="KW-0344">Guanine-nucleotide releasing factor</keyword>
<dbReference type="EMBL" id="QKKF02022802">
    <property type="protein sequence ID" value="RZF38158.1"/>
    <property type="molecule type" value="Genomic_DNA"/>
</dbReference>
<feature type="domain" description="UDENN" evidence="5">
    <location>
        <begin position="1"/>
        <end position="348"/>
    </location>
</feature>
<evidence type="ECO:0000256" key="2">
    <source>
        <dbReference type="ARBA" id="ARBA00008641"/>
    </source>
</evidence>
<dbReference type="GO" id="GO:0015031">
    <property type="term" value="P:protein transport"/>
    <property type="evidence" value="ECO:0007669"/>
    <property type="project" value="TreeGrafter"/>
</dbReference>
<comment type="similarity">
    <text evidence="2">Belongs to the DENND10 family.</text>
</comment>
<dbReference type="STRING" id="195883.A0A482WXD3"/>
<dbReference type="Proteomes" id="UP000291343">
    <property type="component" value="Unassembled WGS sequence"/>
</dbReference>
<dbReference type="GO" id="GO:0005770">
    <property type="term" value="C:late endosome"/>
    <property type="evidence" value="ECO:0007669"/>
    <property type="project" value="UniProtKB-SubCell"/>
</dbReference>
<dbReference type="GO" id="GO:0005085">
    <property type="term" value="F:guanyl-nucleotide exchange factor activity"/>
    <property type="evidence" value="ECO:0007669"/>
    <property type="project" value="UniProtKB-KW"/>
</dbReference>
<dbReference type="GO" id="GO:0031267">
    <property type="term" value="F:small GTPase binding"/>
    <property type="evidence" value="ECO:0007669"/>
    <property type="project" value="TreeGrafter"/>
</dbReference>
<comment type="subcellular location">
    <subcellularLocation>
        <location evidence="1">Late endosome</location>
    </subcellularLocation>
</comment>
<proteinExistence type="inferred from homology"/>
<keyword evidence="7" id="KW-1185">Reference proteome</keyword>
<dbReference type="PANTHER" id="PTHR28544">
    <property type="entry name" value="PROTEIN FAM45A-RELATED"/>
    <property type="match status" value="1"/>
</dbReference>
<evidence type="ECO:0000256" key="3">
    <source>
        <dbReference type="ARBA" id="ARBA00022658"/>
    </source>
</evidence>
<dbReference type="OrthoDB" id="66409at2759"/>
<reference evidence="6 7" key="1">
    <citation type="journal article" date="2017" name="Gigascience">
        <title>Genome sequence of the small brown planthopper, Laodelphax striatellus.</title>
        <authorList>
            <person name="Zhu J."/>
            <person name="Jiang F."/>
            <person name="Wang X."/>
            <person name="Yang P."/>
            <person name="Bao Y."/>
            <person name="Zhao W."/>
            <person name="Wang W."/>
            <person name="Lu H."/>
            <person name="Wang Q."/>
            <person name="Cui N."/>
            <person name="Li J."/>
            <person name="Chen X."/>
            <person name="Luo L."/>
            <person name="Yu J."/>
            <person name="Kang L."/>
            <person name="Cui F."/>
        </authorList>
    </citation>
    <scope>NUCLEOTIDE SEQUENCE [LARGE SCALE GENOMIC DNA]</scope>
    <source>
        <strain evidence="6">Lst14</strain>
    </source>
</reference>
<name>A0A482WXD3_LAOST</name>
<evidence type="ECO:0000256" key="1">
    <source>
        <dbReference type="ARBA" id="ARBA00004603"/>
    </source>
</evidence>
<dbReference type="SMR" id="A0A482WXD3"/>
<protein>
    <recommendedName>
        <fullName evidence="5">UDENN domain-containing protein</fullName>
    </recommendedName>
</protein>
<organism evidence="6 7">
    <name type="scientific">Laodelphax striatellus</name>
    <name type="common">Small brown planthopper</name>
    <name type="synonym">Delphax striatella</name>
    <dbReference type="NCBI Taxonomy" id="195883"/>
    <lineage>
        <taxon>Eukaryota</taxon>
        <taxon>Metazoa</taxon>
        <taxon>Ecdysozoa</taxon>
        <taxon>Arthropoda</taxon>
        <taxon>Hexapoda</taxon>
        <taxon>Insecta</taxon>
        <taxon>Pterygota</taxon>
        <taxon>Neoptera</taxon>
        <taxon>Paraneoptera</taxon>
        <taxon>Hemiptera</taxon>
        <taxon>Auchenorrhyncha</taxon>
        <taxon>Fulgoroidea</taxon>
        <taxon>Delphacidae</taxon>
        <taxon>Criomorphinae</taxon>
        <taxon>Laodelphax</taxon>
    </lineage>
</organism>
<evidence type="ECO:0000313" key="6">
    <source>
        <dbReference type="EMBL" id="RZF38158.1"/>
    </source>
</evidence>
<evidence type="ECO:0000313" key="7">
    <source>
        <dbReference type="Proteomes" id="UP000291343"/>
    </source>
</evidence>
<dbReference type="PANTHER" id="PTHR28544:SF1">
    <property type="entry name" value="DENN DOMAIN-CONTAINING PROTEIN 10-RELATED"/>
    <property type="match status" value="1"/>
</dbReference>
<dbReference type="AlphaFoldDB" id="A0A482WXD3"/>
<dbReference type="PROSITE" id="PS50211">
    <property type="entry name" value="DENN"/>
    <property type="match status" value="1"/>
</dbReference>
<dbReference type="Pfam" id="PF08616">
    <property type="entry name" value="SPA"/>
    <property type="match status" value="1"/>
</dbReference>
<evidence type="ECO:0000259" key="5">
    <source>
        <dbReference type="PROSITE" id="PS50211"/>
    </source>
</evidence>
<dbReference type="InterPro" id="IPR042431">
    <property type="entry name" value="FAM45"/>
</dbReference>
<evidence type="ECO:0000256" key="4">
    <source>
        <dbReference type="ARBA" id="ARBA00022753"/>
    </source>
</evidence>